<evidence type="ECO:0000256" key="1">
    <source>
        <dbReference type="ARBA" id="ARBA00008857"/>
    </source>
</evidence>
<dbReference type="InterPro" id="IPR010998">
    <property type="entry name" value="Integrase_recombinase_N"/>
</dbReference>
<dbReference type="Gene3D" id="1.10.150.130">
    <property type="match status" value="1"/>
</dbReference>
<dbReference type="InterPro" id="IPR025166">
    <property type="entry name" value="Integrase_DNA_bind_dom"/>
</dbReference>
<evidence type="ECO:0000313" key="6">
    <source>
        <dbReference type="EMBL" id="MBT0727176.1"/>
    </source>
</evidence>
<keyword evidence="4" id="KW-0233">DNA recombination</keyword>
<dbReference type="Pfam" id="PF00589">
    <property type="entry name" value="Phage_integrase"/>
    <property type="match status" value="1"/>
</dbReference>
<dbReference type="Proteomes" id="UP000786875">
    <property type="component" value="Unassembled WGS sequence"/>
</dbReference>
<dbReference type="InterPro" id="IPR050808">
    <property type="entry name" value="Phage_Integrase"/>
</dbReference>
<evidence type="ECO:0000256" key="4">
    <source>
        <dbReference type="ARBA" id="ARBA00023172"/>
    </source>
</evidence>
<dbReference type="InterPro" id="IPR013762">
    <property type="entry name" value="Integrase-like_cat_sf"/>
</dbReference>
<sequence>MWDKTSERGSGRLGVKVETSGQKIFYFRFYWEGKRSFILLGRFPEMSLAKARQLIHDYAGNLKESINPKTAREEQAIQAEIAQRQKELQGSIEQLINGYTTKMREDGKRTWKAVLYALEKEVYAIIPRSTKANEITSIHIKRILAGMIQRDAVVVSNRLRSYLMAAFNYGLKADNDPANHQQDVLFGLQMNPVSVIPKQSAAEKPGTHWLKLDQLLSLLGDFPKAPKVGRSVSQLLNLCVYTGGQRPYELVSSRWEAINWEEKTLLIVPEVSKNKRNHLIPLTDSAIDMLKQLQRENDQQSAFIFPQRVKPEQHLRTDSFAQAIIYYRKHFPDSPSFIGRDIRRTCKTLMGELGISKELRDRIQNHALQDVSSRHYDRYDYLAEKRDALEQWDRRLNGTEYTTSNVVSLFRRA</sequence>
<evidence type="ECO:0000259" key="5">
    <source>
        <dbReference type="PROSITE" id="PS51898"/>
    </source>
</evidence>
<comment type="caution">
    <text evidence="6">The sequence shown here is derived from an EMBL/GenBank/DDBJ whole genome shotgun (WGS) entry which is preliminary data.</text>
</comment>
<keyword evidence="3" id="KW-0238">DNA-binding</keyword>
<reference evidence="6 7" key="1">
    <citation type="submission" date="2020-04" db="EMBL/GenBank/DDBJ databases">
        <title>Genome sequencing of Rosenbergiella species.</title>
        <authorList>
            <person name="Alvarez-Perez S."/>
            <person name="Lievens B."/>
        </authorList>
    </citation>
    <scope>NUCLEOTIDE SEQUENCE [LARGE SCALE GENOMIC DNA]</scope>
    <source>
        <strain evidence="6 7">CdVSA20.1</strain>
    </source>
</reference>
<dbReference type="EMBL" id="JABBFO010000005">
    <property type="protein sequence ID" value="MBT0727176.1"/>
    <property type="molecule type" value="Genomic_DNA"/>
</dbReference>
<dbReference type="Pfam" id="PF13356">
    <property type="entry name" value="Arm-DNA-bind_3"/>
    <property type="match status" value="1"/>
</dbReference>
<dbReference type="PROSITE" id="PS51898">
    <property type="entry name" value="TYR_RECOMBINASE"/>
    <property type="match status" value="1"/>
</dbReference>
<dbReference type="PANTHER" id="PTHR30629">
    <property type="entry name" value="PROPHAGE INTEGRASE"/>
    <property type="match status" value="1"/>
</dbReference>
<dbReference type="Gene3D" id="3.30.160.390">
    <property type="entry name" value="Integrase, DNA-binding domain"/>
    <property type="match status" value="1"/>
</dbReference>
<protein>
    <submittedName>
        <fullName evidence="6">Tyrosine-type recombinase/integrase</fullName>
    </submittedName>
</protein>
<dbReference type="Gene3D" id="1.10.443.10">
    <property type="entry name" value="Intergrase catalytic core"/>
    <property type="match status" value="1"/>
</dbReference>
<proteinExistence type="inferred from homology"/>
<dbReference type="InterPro" id="IPR011010">
    <property type="entry name" value="DNA_brk_join_enz"/>
</dbReference>
<evidence type="ECO:0000313" key="7">
    <source>
        <dbReference type="Proteomes" id="UP000786875"/>
    </source>
</evidence>
<dbReference type="PANTHER" id="PTHR30629:SF2">
    <property type="entry name" value="PROPHAGE INTEGRASE INTS-RELATED"/>
    <property type="match status" value="1"/>
</dbReference>
<feature type="domain" description="Tyr recombinase" evidence="5">
    <location>
        <begin position="205"/>
        <end position="390"/>
    </location>
</feature>
<name>A0ABS5T4A2_9GAMM</name>
<keyword evidence="7" id="KW-1185">Reference proteome</keyword>
<gene>
    <name evidence="6" type="ORF">HGT73_07225</name>
</gene>
<dbReference type="InterPro" id="IPR002104">
    <property type="entry name" value="Integrase_catalytic"/>
</dbReference>
<evidence type="ECO:0000256" key="3">
    <source>
        <dbReference type="ARBA" id="ARBA00023125"/>
    </source>
</evidence>
<dbReference type="RefSeq" id="WP_214213277.1">
    <property type="nucleotide sequence ID" value="NZ_JABBFO010000005.1"/>
</dbReference>
<comment type="similarity">
    <text evidence="1">Belongs to the 'phage' integrase family.</text>
</comment>
<keyword evidence="2" id="KW-0229">DNA integration</keyword>
<organism evidence="6 7">
    <name type="scientific">Rosenbergiella australiborealis</name>
    <dbReference type="NCBI Taxonomy" id="1544696"/>
    <lineage>
        <taxon>Bacteria</taxon>
        <taxon>Pseudomonadati</taxon>
        <taxon>Pseudomonadota</taxon>
        <taxon>Gammaproteobacteria</taxon>
        <taxon>Enterobacterales</taxon>
        <taxon>Erwiniaceae</taxon>
        <taxon>Rosenbergiella</taxon>
    </lineage>
</organism>
<dbReference type="CDD" id="cd00801">
    <property type="entry name" value="INT_P4_C"/>
    <property type="match status" value="1"/>
</dbReference>
<evidence type="ECO:0000256" key="2">
    <source>
        <dbReference type="ARBA" id="ARBA00022908"/>
    </source>
</evidence>
<dbReference type="SUPFAM" id="SSF56349">
    <property type="entry name" value="DNA breaking-rejoining enzymes"/>
    <property type="match status" value="1"/>
</dbReference>
<accession>A0ABS5T4A2</accession>
<dbReference type="InterPro" id="IPR038488">
    <property type="entry name" value="Integrase_DNA-bd_sf"/>
</dbReference>